<evidence type="ECO:0000313" key="2">
    <source>
        <dbReference type="EMBL" id="SSX26588.1"/>
    </source>
</evidence>
<feature type="compositionally biased region" description="Low complexity" evidence="1">
    <location>
        <begin position="683"/>
        <end position="719"/>
    </location>
</feature>
<dbReference type="PANTHER" id="PTHR14435:SF2">
    <property type="entry name" value="ZINC FINGER PROTEIN 106"/>
    <property type="match status" value="1"/>
</dbReference>
<feature type="region of interest" description="Disordered" evidence="1">
    <location>
        <begin position="480"/>
        <end position="761"/>
    </location>
</feature>
<feature type="compositionally biased region" description="Basic and acidic residues" evidence="1">
    <location>
        <begin position="1812"/>
        <end position="1825"/>
    </location>
</feature>
<dbReference type="OMA" id="YKSKFWE"/>
<dbReference type="InterPro" id="IPR015943">
    <property type="entry name" value="WD40/YVTN_repeat-like_dom_sf"/>
</dbReference>
<feature type="region of interest" description="Disordered" evidence="1">
    <location>
        <begin position="1"/>
        <end position="24"/>
    </location>
</feature>
<dbReference type="InterPro" id="IPR001680">
    <property type="entry name" value="WD40_rpt"/>
</dbReference>
<feature type="region of interest" description="Disordered" evidence="1">
    <location>
        <begin position="1499"/>
        <end position="1639"/>
    </location>
</feature>
<feature type="compositionally biased region" description="Polar residues" evidence="1">
    <location>
        <begin position="1706"/>
        <end position="1715"/>
    </location>
</feature>
<feature type="compositionally biased region" description="Basic and acidic residues" evidence="1">
    <location>
        <begin position="1718"/>
        <end position="1728"/>
    </location>
</feature>
<feature type="compositionally biased region" description="Pro residues" evidence="1">
    <location>
        <begin position="1626"/>
        <end position="1636"/>
    </location>
</feature>
<protein>
    <submittedName>
        <fullName evidence="2">CSON013593 protein</fullName>
    </submittedName>
</protein>
<sequence length="2254" mass="253457">MVTNTSPWSAVQTGGSGNNTAWFNRNNQQQISPTFIQSPNTFNTAQTATFITTKPLNSQQTTILRPIQAKTISPQQNSTPITLLTVVRPHQQQSPVQAKPPLAPKPVPPVSPAQLAALNITNKSIIDPINKTSEGAKETSGDKSLDNSRVEIISDKNTADNNSDTGIFKVPEVVNKKTQNNKPKNISVSLETKAAEITNKALKNISKMDIDRLKQIINKPNIEYERVLQNVATKRIRSRMQEKLRNFKLSETSEVTVEPDECIDAEKIPDAFLSEIDRVLDLNMFDNTSESDSDVICVNDKEDSDVLDQNLGLSNEPPDRIINPEDIFLRAEILLMGDTSMLEPRSNDCSVASTRNTTPIDDMMTHIDDSLYKSEPEVVAIEDEESQDVKSAVSKPEINFVSVNEIPTLDIPLPEPNPLSETVPGPVMGPEPQPEHEREQEPELDSEAVPKIQPFKRTAGETPIKFKLNLAKKLEKKVSLGISPAAVPVTSTVNVSALRKLSPMPEETPQITISSDSKSRSNSRDRARDKSSRSKSRSYSPRYRSRSGSRERSPYRERSSHYKDRRSKYRSDRDKHYDREERRERKKKRKERREQREEVYYHRHRSPSPTHYNRSPSPVIQVKDSSKNHDDRPKLDLKSKLMNLDAIKSGAIFNPKPKEPSSSQMTESLKNYRHVRDNKSRSESNSPPQDSSSYTPPHLPPSATATTTTIPSSSHSQRSSLHERDSSVDDSYQPKEVKRKKKRKRRSRSKSPTPGTPPLTIAVTAPSANLVDDSSEKQVLQISPKLKVEIKVLSTKTKEPEIRANTKPINQLDFDQDFENELVATAVINKKTFEQDMTPMENVINNTQECDNVKDSNNQNCELNNEPSEQVPEGASPVIMIAPHPVQHKPVQEEQRIVTVCQNQQIYGMITVTEANKIQAMQNVIAQQANVSHLDTLADGLLDDIVAMEQGPSKEAAQTYEAIAQNLIEEVVNHSPPSMNQQQPSNNVYVDNNGTLINAELLQQQQQQQHFSPPQNIQAYQSPVGQMSYHSSPATSIIHMSSPASQHFHQSPAHSIHSMHSSIYSPASCHAYPNVSPMQNIAISPRQTLQIVPENPLSNVSMHSNHDQLSQQNNYVMIDSHHDNTLHLSPEQVQQVASLHNTPLHNADGTEKQDGSLMDEIVRNLMFNNEVVEVQSSAVINQYNSCVHDNTNTVNAYEAENSSSGSPKNYTSPIRNDVFLHQPNLVQDQQESGLQNLQQSVQINSNEGNATQEQMEIERFSPEKLPEQFTEIQLEANAVVSRSQSQSEPNPSSFSYQSEMSNENQPQTNANQRSWRSPGEKKCITAETEAMTPPRNEAEILQEKYNAMNQDEANIGHLPLTGFGSAPQPSPRDNEQWVDGRINLQVLQRMKEIDIQMMSLQKEKMSIDSMILKLQTEKMEIDQTTLRLQNERFILLNSIMNSYPQILVQQQQQSASNNTSIPIIPQNNPLESSNPLRLSPSSEKILTESVQAIENVKAVEESKQEKAKSNTVLNVSRHKHHESSGSQSRERHKSRKRSKSRERTSSHKSSKDKERKSEKKRTEHESRSHEKKHEKTDSDREMKQHVSEKEKHVSTEKHEKSKEHIKDKTKEKDEIKSTKPSVPSTPTTPAPVPPVLVPVATPDAPIKKTVISSKITTPTPKPPIEAPKITIAMNTPSNVQIKTTIAKLPASIKTKVKHSFEEALSASVSPKTPSSGKKMKELKREIPRKGMPSEPSSSTSNETKTVDPITLKITDVRTVIAQPSIPEKTPEPEKVPKTKRRLKNNTDNPSKRRRKQENTTQKRNSSKKRRDRTKERQDATKAGDKRPRRSGKIMQMMLPDNSDSESDRAESPIVINEPILSDTNEEYVYLPDDISLAANEEYAEDYDNSVSHQMSLLNKECKIVLKKIDMQRYLRKKPVDTKVESGLIVSLPNSPEKSSSPEAANVEIEVIETVDEDMQISHVGYQESIEIESPIEEDFEGIPEPPTWDGKFQGHESPIVHLKVVGRYLIAASEDGAIYRYLWRTGKLEKVFREHTKVATHFTVDENYFVYSVSLDGYMKKFSLENFTTSVESVHLSDLLQTIELSWNNAYIAHKEGPRKILMVGLKGNQIQIRDADNGLLLRTLCLGEKYTIYSLALDGGIIHCGTNSNEIVTLDFHNGSEVSRKKCGSGAISMKIYRNLLFTGCYDGFIYVHKKDSNKAIGKLHGPGKMLLDFELVDNKIIAAVKDKNVRIWDIAQDIISQADSLTHNPLQS</sequence>
<dbReference type="GO" id="GO:0003723">
    <property type="term" value="F:RNA binding"/>
    <property type="evidence" value="ECO:0007669"/>
    <property type="project" value="InterPro"/>
</dbReference>
<dbReference type="InterPro" id="IPR036322">
    <property type="entry name" value="WD40_repeat_dom_sf"/>
</dbReference>
<dbReference type="SUPFAM" id="SSF50978">
    <property type="entry name" value="WD40 repeat-like"/>
    <property type="match status" value="1"/>
</dbReference>
<feature type="compositionally biased region" description="Polar residues" evidence="1">
    <location>
        <begin position="607"/>
        <end position="618"/>
    </location>
</feature>
<feature type="region of interest" description="Disordered" evidence="1">
    <location>
        <begin position="1459"/>
        <end position="1479"/>
    </location>
</feature>
<feature type="compositionally biased region" description="Basic residues" evidence="1">
    <location>
        <begin position="737"/>
        <end position="749"/>
    </location>
</feature>
<reference evidence="2" key="1">
    <citation type="submission" date="2018-07" db="EMBL/GenBank/DDBJ databases">
        <authorList>
            <person name="Quirk P.G."/>
            <person name="Krulwich T.A."/>
        </authorList>
    </citation>
    <scope>NUCLEOTIDE SEQUENCE</scope>
</reference>
<feature type="region of interest" description="Disordered" evidence="1">
    <location>
        <begin position="1279"/>
        <end position="1320"/>
    </location>
</feature>
<dbReference type="VEuPathDB" id="VectorBase:CSON013593"/>
<feature type="compositionally biased region" description="Basic and acidic residues" evidence="1">
    <location>
        <begin position="1541"/>
        <end position="1617"/>
    </location>
</feature>
<organism evidence="2">
    <name type="scientific">Culicoides sonorensis</name>
    <name type="common">Biting midge</name>
    <dbReference type="NCBI Taxonomy" id="179676"/>
    <lineage>
        <taxon>Eukaryota</taxon>
        <taxon>Metazoa</taxon>
        <taxon>Ecdysozoa</taxon>
        <taxon>Arthropoda</taxon>
        <taxon>Hexapoda</taxon>
        <taxon>Insecta</taxon>
        <taxon>Pterygota</taxon>
        <taxon>Neoptera</taxon>
        <taxon>Endopterygota</taxon>
        <taxon>Diptera</taxon>
        <taxon>Nematocera</taxon>
        <taxon>Chironomoidea</taxon>
        <taxon>Ceratopogonidae</taxon>
        <taxon>Ceratopogoninae</taxon>
        <taxon>Culicoides</taxon>
        <taxon>Monoculicoides</taxon>
    </lineage>
</organism>
<feature type="region of interest" description="Disordered" evidence="1">
    <location>
        <begin position="1700"/>
        <end position="1854"/>
    </location>
</feature>
<dbReference type="Gene3D" id="2.130.10.10">
    <property type="entry name" value="YVTN repeat-like/Quinoprotein amine dehydrogenase"/>
    <property type="match status" value="1"/>
</dbReference>
<dbReference type="InterPro" id="IPR042622">
    <property type="entry name" value="Znf106"/>
</dbReference>
<feature type="compositionally biased region" description="Polar residues" evidence="1">
    <location>
        <begin position="1280"/>
        <end position="1315"/>
    </location>
</feature>
<proteinExistence type="predicted"/>
<feature type="compositionally biased region" description="Basic and acidic residues" evidence="1">
    <location>
        <begin position="548"/>
        <end position="562"/>
    </location>
</feature>
<name>A0A336MKL3_CULSO</name>
<evidence type="ECO:0000256" key="1">
    <source>
        <dbReference type="SAM" id="MobiDB-lite"/>
    </source>
</evidence>
<gene>
    <name evidence="2" type="primary">CSON013593</name>
</gene>
<feature type="compositionally biased region" description="Basic and acidic residues" evidence="1">
    <location>
        <begin position="624"/>
        <end position="639"/>
    </location>
</feature>
<dbReference type="PANTHER" id="PTHR14435">
    <property type="entry name" value="ZINC FINGER PROTEIN 106"/>
    <property type="match status" value="1"/>
</dbReference>
<feature type="compositionally biased region" description="Basic and acidic residues" evidence="1">
    <location>
        <begin position="720"/>
        <end position="736"/>
    </location>
</feature>
<feature type="compositionally biased region" description="Low complexity" evidence="1">
    <location>
        <begin position="1732"/>
        <end position="1743"/>
    </location>
</feature>
<feature type="compositionally biased region" description="Basic and acidic residues" evidence="1">
    <location>
        <begin position="592"/>
        <end position="601"/>
    </location>
</feature>
<feature type="compositionally biased region" description="Basic and acidic residues" evidence="1">
    <location>
        <begin position="1499"/>
        <end position="1508"/>
    </location>
</feature>
<feature type="region of interest" description="Disordered" evidence="1">
    <location>
        <begin position="411"/>
        <end position="456"/>
    </location>
</feature>
<dbReference type="SMART" id="SM00320">
    <property type="entry name" value="WD40"/>
    <property type="match status" value="4"/>
</dbReference>
<feature type="compositionally biased region" description="Basic residues" evidence="1">
    <location>
        <begin position="1530"/>
        <end position="1540"/>
    </location>
</feature>
<feature type="compositionally biased region" description="Basic and acidic residues" evidence="1">
    <location>
        <begin position="569"/>
        <end position="583"/>
    </location>
</feature>
<feature type="compositionally biased region" description="Polar residues" evidence="1">
    <location>
        <begin position="660"/>
        <end position="669"/>
    </location>
</feature>
<accession>A0A336MKL3</accession>
<dbReference type="EMBL" id="UFQT01000689">
    <property type="protein sequence ID" value="SSX26588.1"/>
    <property type="molecule type" value="Genomic_DNA"/>
</dbReference>
<feature type="compositionally biased region" description="Basic and acidic residues" evidence="1">
    <location>
        <begin position="517"/>
        <end position="532"/>
    </location>
</feature>